<dbReference type="EMBL" id="CAJNJQ010001895">
    <property type="protein sequence ID" value="CAE7153964.1"/>
    <property type="molecule type" value="Genomic_DNA"/>
</dbReference>
<reference evidence="2" key="1">
    <citation type="submission" date="2021-01" db="EMBL/GenBank/DDBJ databases">
        <authorList>
            <person name="Kaushik A."/>
        </authorList>
    </citation>
    <scope>NUCLEOTIDE SEQUENCE</scope>
    <source>
        <strain evidence="2">AG5</strain>
    </source>
</reference>
<proteinExistence type="predicted"/>
<evidence type="ECO:0000256" key="1">
    <source>
        <dbReference type="SAM" id="MobiDB-lite"/>
    </source>
</evidence>
<dbReference type="Proteomes" id="UP000663827">
    <property type="component" value="Unassembled WGS sequence"/>
</dbReference>
<dbReference type="AlphaFoldDB" id="A0A8H3E300"/>
<protein>
    <recommendedName>
        <fullName evidence="4">Fungal-specific transcription factor domain protein</fullName>
    </recommendedName>
</protein>
<evidence type="ECO:0008006" key="4">
    <source>
        <dbReference type="Google" id="ProtNLM"/>
    </source>
</evidence>
<name>A0A8H3E300_9AGAM</name>
<evidence type="ECO:0000313" key="2">
    <source>
        <dbReference type="EMBL" id="CAE7153964.1"/>
    </source>
</evidence>
<dbReference type="InterPro" id="IPR021858">
    <property type="entry name" value="Fun_TF"/>
</dbReference>
<organism evidence="2 3">
    <name type="scientific">Rhizoctonia solani</name>
    <dbReference type="NCBI Taxonomy" id="456999"/>
    <lineage>
        <taxon>Eukaryota</taxon>
        <taxon>Fungi</taxon>
        <taxon>Dikarya</taxon>
        <taxon>Basidiomycota</taxon>
        <taxon>Agaricomycotina</taxon>
        <taxon>Agaricomycetes</taxon>
        <taxon>Cantharellales</taxon>
        <taxon>Ceratobasidiaceae</taxon>
        <taxon>Rhizoctonia</taxon>
    </lineage>
</organism>
<feature type="region of interest" description="Disordered" evidence="1">
    <location>
        <begin position="45"/>
        <end position="70"/>
    </location>
</feature>
<sequence>MSHCTTSGNSRSKYHGRCGTNLTGKLFSGAHIQDISRTISSMVDTPTRVEHREQRRISESPQLRGDPDDLSISVTSQDFWDHIYRGSSRRCQFTQQFITSPYGPRDLPALDDRRVGTVMSPGQTHLLESIFSLALPNDPPNRISRTLQGYELMEQSKPGDGSDESAELKDVQCSLVGFLSLDPSVESNSMAYVLQAGAIWISHFTFEPLRIAPLARNQVFQFYVFGEEMRQLQFLFSDIVHELIGSAEYDPAESSAFSTIGTILGRRLTEASAYVEVTRSLDKQYAAKAMLCTARASSLSSVLDFMQLAAPVFRRACPDPPEGLVNLPTLFTAAIRDLQNYGIFDVLFGVLTGRPMFFRYAVDFTPEVSESHFLLVDSPGLRSMNGLCEDFGPHVPRQIVDELEQEIKCMTPIVSPSTEPALAIARVAVQQCWFQAAFIYLYMGLCGDRSTHPRVVNVQTQFMRILESVKPRRYSDSFMVLPMIILGLATNDWTERNMIRRRMLGVPECSCPGRMGNDFVRILDRVWSTNRPVVWSDLRQACWEVVGV</sequence>
<gene>
    <name evidence="2" type="ORF">RDB_LOCUS91601</name>
</gene>
<dbReference type="Pfam" id="PF11951">
    <property type="entry name" value="Fungal_trans_2"/>
    <property type="match status" value="1"/>
</dbReference>
<feature type="compositionally biased region" description="Basic and acidic residues" evidence="1">
    <location>
        <begin position="47"/>
        <end position="58"/>
    </location>
</feature>
<accession>A0A8H3E300</accession>
<evidence type="ECO:0000313" key="3">
    <source>
        <dbReference type="Proteomes" id="UP000663827"/>
    </source>
</evidence>
<comment type="caution">
    <text evidence="2">The sequence shown here is derived from an EMBL/GenBank/DDBJ whole genome shotgun (WGS) entry which is preliminary data.</text>
</comment>